<dbReference type="SUPFAM" id="SSF51735">
    <property type="entry name" value="NAD(P)-binding Rossmann-fold domains"/>
    <property type="match status" value="1"/>
</dbReference>
<evidence type="ECO:0000313" key="5">
    <source>
        <dbReference type="Proteomes" id="UP000566819"/>
    </source>
</evidence>
<dbReference type="OrthoDB" id="10058185at2759"/>
<feature type="domain" description="3-beta hydroxysteroid dehydrogenase/isomerase" evidence="3">
    <location>
        <begin position="13"/>
        <end position="289"/>
    </location>
</feature>
<dbReference type="InterPro" id="IPR050177">
    <property type="entry name" value="Lipid_A_modif_metabolic_enz"/>
</dbReference>
<organism evidence="4 5">
    <name type="scientific">Cudoniella acicularis</name>
    <dbReference type="NCBI Taxonomy" id="354080"/>
    <lineage>
        <taxon>Eukaryota</taxon>
        <taxon>Fungi</taxon>
        <taxon>Dikarya</taxon>
        <taxon>Ascomycota</taxon>
        <taxon>Pezizomycotina</taxon>
        <taxon>Leotiomycetes</taxon>
        <taxon>Helotiales</taxon>
        <taxon>Tricladiaceae</taxon>
        <taxon>Cudoniella</taxon>
    </lineage>
</organism>
<dbReference type="Proteomes" id="UP000566819">
    <property type="component" value="Unassembled WGS sequence"/>
</dbReference>
<evidence type="ECO:0000313" key="4">
    <source>
        <dbReference type="EMBL" id="KAF4633338.1"/>
    </source>
</evidence>
<dbReference type="InterPro" id="IPR036291">
    <property type="entry name" value="NAD(P)-bd_dom_sf"/>
</dbReference>
<keyword evidence="5" id="KW-1185">Reference proteome</keyword>
<accession>A0A8H4RPJ7</accession>
<evidence type="ECO:0000259" key="3">
    <source>
        <dbReference type="Pfam" id="PF01073"/>
    </source>
</evidence>
<dbReference type="Gene3D" id="3.40.50.720">
    <property type="entry name" value="NAD(P)-binding Rossmann-like Domain"/>
    <property type="match status" value="1"/>
</dbReference>
<protein>
    <recommendedName>
        <fullName evidence="3">3-beta hydroxysteroid dehydrogenase/isomerase domain-containing protein</fullName>
    </recommendedName>
</protein>
<gene>
    <name evidence="4" type="ORF">G7Y89_g4784</name>
</gene>
<keyword evidence="2" id="KW-0560">Oxidoreductase</keyword>
<sequence length="390" mass="43480">MTDTTDTKLGTVLVTGGNGIVGSHVVDAFLTDGTFTRVVATQHRNQQYQNPKAHYLVCDITDAVQVTDLLNEVQPQVIVHTVSPGPFAPPKAQHRVNYIATKQLLETAYQSNWVQAFVYTSSVEAVVLSGIKSKQETEEDAVLNDLTSGPSAYARTKGATDALVLSFNTPVSHTNVKNPDVKFQNTLLTSSLRIGALYGERDETTIAKLLKLVNTFGARVQVGSNKAVHDWVYTESAARAHVLASKALLDSHRQLKEVKVDGEAFFITDGNPMLFWDFSRKVLTQAGDRKLNGETPVKIIQIPFGVMLFFASIGELSYKVFTLGYKSPKMARHHFDFMRKGCWFSIEKARVRLGYRPVCDTDEGIRRSVKWFQEVQSDIIREVTKAKQHR</sequence>
<comment type="similarity">
    <text evidence="1">Belongs to the 3-beta-HSD family.</text>
</comment>
<proteinExistence type="inferred from homology"/>
<comment type="caution">
    <text evidence="4">The sequence shown here is derived from an EMBL/GenBank/DDBJ whole genome shotgun (WGS) entry which is preliminary data.</text>
</comment>
<dbReference type="PANTHER" id="PTHR43245:SF51">
    <property type="entry name" value="SHORT CHAIN DEHYDROGENASE_REDUCTASE FAMILY 42E, MEMBER 2"/>
    <property type="match status" value="1"/>
</dbReference>
<reference evidence="4 5" key="1">
    <citation type="submission" date="2020-03" db="EMBL/GenBank/DDBJ databases">
        <title>Draft Genome Sequence of Cudoniella acicularis.</title>
        <authorList>
            <person name="Buettner E."/>
            <person name="Kellner H."/>
        </authorList>
    </citation>
    <scope>NUCLEOTIDE SEQUENCE [LARGE SCALE GENOMIC DNA]</scope>
    <source>
        <strain evidence="4 5">DSM 108380</strain>
    </source>
</reference>
<dbReference type="GO" id="GO:0006694">
    <property type="term" value="P:steroid biosynthetic process"/>
    <property type="evidence" value="ECO:0007669"/>
    <property type="project" value="InterPro"/>
</dbReference>
<dbReference type="AlphaFoldDB" id="A0A8H4RPJ7"/>
<dbReference type="Pfam" id="PF01073">
    <property type="entry name" value="3Beta_HSD"/>
    <property type="match status" value="1"/>
</dbReference>
<dbReference type="GO" id="GO:0016616">
    <property type="term" value="F:oxidoreductase activity, acting on the CH-OH group of donors, NAD or NADP as acceptor"/>
    <property type="evidence" value="ECO:0007669"/>
    <property type="project" value="InterPro"/>
</dbReference>
<dbReference type="EMBL" id="JAAMPI010000269">
    <property type="protein sequence ID" value="KAF4633338.1"/>
    <property type="molecule type" value="Genomic_DNA"/>
</dbReference>
<evidence type="ECO:0000256" key="1">
    <source>
        <dbReference type="ARBA" id="ARBA00009219"/>
    </source>
</evidence>
<evidence type="ECO:0000256" key="2">
    <source>
        <dbReference type="ARBA" id="ARBA00023002"/>
    </source>
</evidence>
<name>A0A8H4RPJ7_9HELO</name>
<dbReference type="InterPro" id="IPR002225">
    <property type="entry name" value="3Beta_OHSteriod_DH/Estase"/>
</dbReference>
<dbReference type="PANTHER" id="PTHR43245">
    <property type="entry name" value="BIFUNCTIONAL POLYMYXIN RESISTANCE PROTEIN ARNA"/>
    <property type="match status" value="1"/>
</dbReference>